<reference evidence="1" key="1">
    <citation type="submission" date="2021-02" db="EMBL/GenBank/DDBJ databases">
        <authorList>
            <person name="Steward A R."/>
        </authorList>
    </citation>
    <scope>NUCLEOTIDE SEQUENCE</scope>
</reference>
<keyword evidence="2" id="KW-1185">Reference proteome</keyword>
<name>A0A821P219_9NEOP</name>
<accession>A0A821P219</accession>
<protein>
    <submittedName>
        <fullName evidence="1">Uncharacterized protein</fullName>
    </submittedName>
</protein>
<evidence type="ECO:0000313" key="1">
    <source>
        <dbReference type="EMBL" id="CAF4797236.1"/>
    </source>
</evidence>
<organism evidence="1 2">
    <name type="scientific">Pieris macdunnoughi</name>
    <dbReference type="NCBI Taxonomy" id="345717"/>
    <lineage>
        <taxon>Eukaryota</taxon>
        <taxon>Metazoa</taxon>
        <taxon>Ecdysozoa</taxon>
        <taxon>Arthropoda</taxon>
        <taxon>Hexapoda</taxon>
        <taxon>Insecta</taxon>
        <taxon>Pterygota</taxon>
        <taxon>Neoptera</taxon>
        <taxon>Endopterygota</taxon>
        <taxon>Lepidoptera</taxon>
        <taxon>Glossata</taxon>
        <taxon>Ditrysia</taxon>
        <taxon>Papilionoidea</taxon>
        <taxon>Pieridae</taxon>
        <taxon>Pierinae</taxon>
        <taxon>Pieris</taxon>
    </lineage>
</organism>
<sequence>MDPLDGSLHGELGRIKDRAAANRLGVLTTTSRRLPPSGCRGVGRISKYDKASSLEPSSSVIAFNPRN</sequence>
<comment type="caution">
    <text evidence="1">The sequence shown here is derived from an EMBL/GenBank/DDBJ whole genome shotgun (WGS) entry which is preliminary data.</text>
</comment>
<evidence type="ECO:0000313" key="2">
    <source>
        <dbReference type="Proteomes" id="UP000663880"/>
    </source>
</evidence>
<gene>
    <name evidence="1" type="ORF">PMACD_LOCUS3230</name>
</gene>
<dbReference type="AlphaFoldDB" id="A0A821P219"/>
<dbReference type="Proteomes" id="UP000663880">
    <property type="component" value="Unassembled WGS sequence"/>
</dbReference>
<proteinExistence type="predicted"/>
<dbReference type="EMBL" id="CAJOBZ010000005">
    <property type="protein sequence ID" value="CAF4797236.1"/>
    <property type="molecule type" value="Genomic_DNA"/>
</dbReference>